<reference evidence="3" key="1">
    <citation type="submission" date="2022-11" db="UniProtKB">
        <authorList>
            <consortium name="WormBaseParasite"/>
        </authorList>
    </citation>
    <scope>IDENTIFICATION</scope>
</reference>
<feature type="compositionally biased region" description="Basic and acidic residues" evidence="1">
    <location>
        <begin position="108"/>
        <end position="127"/>
    </location>
</feature>
<protein>
    <submittedName>
        <fullName evidence="3">Uncharacterized protein</fullName>
    </submittedName>
</protein>
<name>A0A915Q3W6_9BILA</name>
<sequence>MNLPNESVDFYAQPENDHNNFNIFGQYKKKPTVSYTGDGRRMINGKVEEMKEPQEMWCNLLIKSIALRFDERIRSLHHDDSTEVSSNMKSTNVQNTLNSNSTAITSARNHDTNNKDLRKRMMEKSGNDDENIF</sequence>
<dbReference type="WBParaSite" id="sdigi.contig883.g9943.t1">
    <property type="protein sequence ID" value="sdigi.contig883.g9943.t1"/>
    <property type="gene ID" value="sdigi.contig883.g9943"/>
</dbReference>
<proteinExistence type="predicted"/>
<dbReference type="PANTHER" id="PTHR38608">
    <property type="entry name" value="PROTEIN CBG07207"/>
    <property type="match status" value="1"/>
</dbReference>
<keyword evidence="2" id="KW-1185">Reference proteome</keyword>
<feature type="region of interest" description="Disordered" evidence="1">
    <location>
        <begin position="78"/>
        <end position="133"/>
    </location>
</feature>
<evidence type="ECO:0000256" key="1">
    <source>
        <dbReference type="SAM" id="MobiDB-lite"/>
    </source>
</evidence>
<dbReference type="PANTHER" id="PTHR38608:SF3">
    <property type="entry name" value="TNP_DDE_DOM DOMAIN-CONTAINING PROTEIN"/>
    <property type="match status" value="1"/>
</dbReference>
<evidence type="ECO:0000313" key="2">
    <source>
        <dbReference type="Proteomes" id="UP000887581"/>
    </source>
</evidence>
<organism evidence="2 3">
    <name type="scientific">Setaria digitata</name>
    <dbReference type="NCBI Taxonomy" id="48799"/>
    <lineage>
        <taxon>Eukaryota</taxon>
        <taxon>Metazoa</taxon>
        <taxon>Ecdysozoa</taxon>
        <taxon>Nematoda</taxon>
        <taxon>Chromadorea</taxon>
        <taxon>Rhabditida</taxon>
        <taxon>Spirurina</taxon>
        <taxon>Spiruromorpha</taxon>
        <taxon>Filarioidea</taxon>
        <taxon>Setariidae</taxon>
        <taxon>Setaria</taxon>
    </lineage>
</organism>
<accession>A0A915Q3W6</accession>
<feature type="compositionally biased region" description="Polar residues" evidence="1">
    <location>
        <begin position="83"/>
        <end position="107"/>
    </location>
</feature>
<dbReference type="AlphaFoldDB" id="A0A915Q3W6"/>
<dbReference type="Proteomes" id="UP000887581">
    <property type="component" value="Unplaced"/>
</dbReference>
<evidence type="ECO:0000313" key="3">
    <source>
        <dbReference type="WBParaSite" id="sdigi.contig883.g9943.t1"/>
    </source>
</evidence>